<name>A0A175YJ49_DAUCS</name>
<dbReference type="Gramene" id="KZM83397">
    <property type="protein sequence ID" value="KZM83397"/>
    <property type="gene ID" value="DCAR_030966"/>
</dbReference>
<dbReference type="Gene3D" id="3.40.50.300">
    <property type="entry name" value="P-loop containing nucleotide triphosphate hydrolases"/>
    <property type="match status" value="1"/>
</dbReference>
<proteinExistence type="inferred from homology"/>
<dbReference type="OMA" id="CTYSARI"/>
<dbReference type="InterPro" id="IPR000863">
    <property type="entry name" value="Sulfotransferase_dom"/>
</dbReference>
<comment type="similarity">
    <text evidence="1 3">Belongs to the sulfotransferase 1 family.</text>
</comment>
<dbReference type="GO" id="GO:0008146">
    <property type="term" value="F:sulfotransferase activity"/>
    <property type="evidence" value="ECO:0007669"/>
    <property type="project" value="InterPro"/>
</dbReference>
<dbReference type="InterPro" id="IPR027417">
    <property type="entry name" value="P-loop_NTPase"/>
</dbReference>
<keyword evidence="5" id="KW-1185">Reference proteome</keyword>
<gene>
    <name evidence="4" type="ORF">DCAR_0935927</name>
</gene>
<evidence type="ECO:0000256" key="1">
    <source>
        <dbReference type="ARBA" id="ARBA00005771"/>
    </source>
</evidence>
<dbReference type="OrthoDB" id="205623at2759"/>
<dbReference type="AlphaFoldDB" id="A0A175YJ49"/>
<dbReference type="Proteomes" id="UP000077755">
    <property type="component" value="Chromosome 9"/>
</dbReference>
<dbReference type="PANTHER" id="PTHR11783">
    <property type="entry name" value="SULFOTRANSFERASE SULT"/>
    <property type="match status" value="1"/>
</dbReference>
<reference evidence="4" key="1">
    <citation type="journal article" date="2016" name="Nat. Genet.">
        <title>A high-quality carrot genome assembly provides new insights into carotenoid accumulation and asterid genome evolution.</title>
        <authorList>
            <person name="Iorizzo M."/>
            <person name="Ellison S."/>
            <person name="Senalik D."/>
            <person name="Zeng P."/>
            <person name="Satapoomin P."/>
            <person name="Huang J."/>
            <person name="Bowman M."/>
            <person name="Iovene M."/>
            <person name="Sanseverino W."/>
            <person name="Cavagnaro P."/>
            <person name="Yildiz M."/>
            <person name="Macko-Podgorni A."/>
            <person name="Moranska E."/>
            <person name="Grzebelus E."/>
            <person name="Grzebelus D."/>
            <person name="Ashrafi H."/>
            <person name="Zheng Z."/>
            <person name="Cheng S."/>
            <person name="Spooner D."/>
            <person name="Van Deynze A."/>
            <person name="Simon P."/>
        </authorList>
    </citation>
    <scope>NUCLEOTIDE SEQUENCE</scope>
    <source>
        <tissue evidence="4">Leaf</tissue>
    </source>
</reference>
<evidence type="ECO:0000313" key="5">
    <source>
        <dbReference type="Proteomes" id="UP000077755"/>
    </source>
</evidence>
<dbReference type="EC" id="2.8.2.-" evidence="3"/>
<evidence type="ECO:0000313" key="4">
    <source>
        <dbReference type="EMBL" id="WOH16375.1"/>
    </source>
</evidence>
<dbReference type="EMBL" id="CP093351">
    <property type="protein sequence ID" value="WOH16375.1"/>
    <property type="molecule type" value="Genomic_DNA"/>
</dbReference>
<dbReference type="Pfam" id="PF00685">
    <property type="entry name" value="Sulfotransfer_1"/>
    <property type="match status" value="1"/>
</dbReference>
<reference evidence="4" key="2">
    <citation type="submission" date="2022-03" db="EMBL/GenBank/DDBJ databases">
        <title>Draft title - Genomic analysis of global carrot germplasm unveils the trajectory of domestication and the origin of high carotenoid orange carrot.</title>
        <authorList>
            <person name="Iorizzo M."/>
            <person name="Ellison S."/>
            <person name="Senalik D."/>
            <person name="Macko-Podgorni A."/>
            <person name="Grzebelus D."/>
            <person name="Bostan H."/>
            <person name="Rolling W."/>
            <person name="Curaba J."/>
            <person name="Simon P."/>
        </authorList>
    </citation>
    <scope>NUCLEOTIDE SEQUENCE</scope>
    <source>
        <tissue evidence="4">Leaf</tissue>
    </source>
</reference>
<keyword evidence="2 3" id="KW-0808">Transferase</keyword>
<accession>A0A175YJ49</accession>
<evidence type="ECO:0000256" key="3">
    <source>
        <dbReference type="RuleBase" id="RU361155"/>
    </source>
</evidence>
<evidence type="ECO:0000256" key="2">
    <source>
        <dbReference type="ARBA" id="ARBA00022679"/>
    </source>
</evidence>
<protein>
    <recommendedName>
        <fullName evidence="3">Sulfotransferase</fullName>
        <ecNumber evidence="3">2.8.2.-</ecNumber>
    </recommendedName>
</protein>
<organism evidence="4 5">
    <name type="scientific">Daucus carota subsp. sativus</name>
    <name type="common">Carrot</name>
    <dbReference type="NCBI Taxonomy" id="79200"/>
    <lineage>
        <taxon>Eukaryota</taxon>
        <taxon>Viridiplantae</taxon>
        <taxon>Streptophyta</taxon>
        <taxon>Embryophyta</taxon>
        <taxon>Tracheophyta</taxon>
        <taxon>Spermatophyta</taxon>
        <taxon>Magnoliopsida</taxon>
        <taxon>eudicotyledons</taxon>
        <taxon>Gunneridae</taxon>
        <taxon>Pentapetalae</taxon>
        <taxon>asterids</taxon>
        <taxon>campanulids</taxon>
        <taxon>Apiales</taxon>
        <taxon>Apiaceae</taxon>
        <taxon>Apioideae</taxon>
        <taxon>Scandiceae</taxon>
        <taxon>Daucinae</taxon>
        <taxon>Daucus</taxon>
        <taxon>Daucus sect. Daucus</taxon>
    </lineage>
</organism>
<sequence>MNYLNSADGNTTNCTYSARISLLPHRSIAMKEANNDLAQAYEYQGFWFLKQALRGLIWAQDHFKPHPAATLVASYPKTGTTWLKALAFSIATRNRFDLSSNPLETSISHQCIPFLELEIPRSPSHKYYPDVPLFSTHVPYTCLPDSITGSDCKIVYICRDPTDTFVSWWHFARKRAPEDVEFVPIEEGFQQFAEGYSLYGPYWEHILGYWRASLDRPDQILFLKYEDLVLNTSFYVKKLADFIGSPFSIEEERDGVVERIIDLCSFKHMSGLEVNKSGEHSNGLDHVTLPNSMYFRKAEVGDWKNHLPAKMKEQMDQIMELKLRDSGLALGSTSNP</sequence>
<dbReference type="SUPFAM" id="SSF52540">
    <property type="entry name" value="P-loop containing nucleoside triphosphate hydrolases"/>
    <property type="match status" value="1"/>
</dbReference>